<evidence type="ECO:0000256" key="5">
    <source>
        <dbReference type="ARBA" id="ARBA00022989"/>
    </source>
</evidence>
<keyword evidence="10" id="KW-1185">Reference proteome</keyword>
<accession>A0ABS9MG54</accession>
<feature type="transmembrane region" description="Helical" evidence="7">
    <location>
        <begin position="233"/>
        <end position="251"/>
    </location>
</feature>
<evidence type="ECO:0000256" key="3">
    <source>
        <dbReference type="ARBA" id="ARBA00022475"/>
    </source>
</evidence>
<evidence type="ECO:0000256" key="2">
    <source>
        <dbReference type="ARBA" id="ARBA00022448"/>
    </source>
</evidence>
<dbReference type="InterPro" id="IPR000515">
    <property type="entry name" value="MetI-like"/>
</dbReference>
<proteinExistence type="inferred from homology"/>
<name>A0ABS9MG54_9FIRM</name>
<comment type="caution">
    <text evidence="9">The sequence shown here is derived from an EMBL/GenBank/DDBJ whole genome shotgun (WGS) entry which is preliminary data.</text>
</comment>
<reference evidence="9 10" key="1">
    <citation type="submission" date="2022-01" db="EMBL/GenBank/DDBJ databases">
        <title>Collection of gut derived symbiotic bacterial strains cultured from healthy donors.</title>
        <authorList>
            <person name="Lin H."/>
            <person name="Kohout C."/>
            <person name="Waligurski E."/>
            <person name="Pamer E.G."/>
        </authorList>
    </citation>
    <scope>NUCLEOTIDE SEQUENCE [LARGE SCALE GENOMIC DNA]</scope>
    <source>
        <strain evidence="9 10">DFI.7.58</strain>
    </source>
</reference>
<evidence type="ECO:0000256" key="1">
    <source>
        <dbReference type="ARBA" id="ARBA00004651"/>
    </source>
</evidence>
<dbReference type="Gene3D" id="1.10.3720.10">
    <property type="entry name" value="MetI-like"/>
    <property type="match status" value="1"/>
</dbReference>
<evidence type="ECO:0000313" key="9">
    <source>
        <dbReference type="EMBL" id="MCG4609769.1"/>
    </source>
</evidence>
<organism evidence="9 10">
    <name type="scientific">Anaeromassilibacillus senegalensis</name>
    <dbReference type="NCBI Taxonomy" id="1673717"/>
    <lineage>
        <taxon>Bacteria</taxon>
        <taxon>Bacillati</taxon>
        <taxon>Bacillota</taxon>
        <taxon>Clostridia</taxon>
        <taxon>Eubacteriales</taxon>
        <taxon>Acutalibacteraceae</taxon>
        <taxon>Anaeromassilibacillus</taxon>
    </lineage>
</organism>
<feature type="domain" description="ABC transmembrane type-1" evidence="8">
    <location>
        <begin position="67"/>
        <end position="252"/>
    </location>
</feature>
<evidence type="ECO:0000313" key="10">
    <source>
        <dbReference type="Proteomes" id="UP001298681"/>
    </source>
</evidence>
<dbReference type="PANTHER" id="PTHR30151:SF0">
    <property type="entry name" value="ABC TRANSPORTER PERMEASE PROTEIN MJ0413-RELATED"/>
    <property type="match status" value="1"/>
</dbReference>
<evidence type="ECO:0000256" key="6">
    <source>
        <dbReference type="ARBA" id="ARBA00023136"/>
    </source>
</evidence>
<keyword evidence="6 7" id="KW-0472">Membrane</keyword>
<sequence length="265" mass="29415">MKIFTIPNKSNSPKRSRAAEWGRKCLAALFWLALWQILYLAVQQEILIVSPVRAFERLLELAGEAEFWITAFSSMLRIVSGFLLGVTAGTLLAALTSVSRLLYDVFHPMISIVKATPVASFILLALVWIESPYVPVFTAFLMVLPVVWGNVSNGIAKTDRNLLQMAEVYQFGIAKTIRRIYLPSIMPYFTAACTTGMGLAWKAGVAAEVLANTKHSIGGNIYNAKIYIETADLFAWTAVVIVISVLLEKLMMRLMKTVGKKYNLS</sequence>
<keyword evidence="2 7" id="KW-0813">Transport</keyword>
<dbReference type="SUPFAM" id="SSF161098">
    <property type="entry name" value="MetI-like"/>
    <property type="match status" value="1"/>
</dbReference>
<feature type="transmembrane region" description="Helical" evidence="7">
    <location>
        <begin position="67"/>
        <end position="93"/>
    </location>
</feature>
<dbReference type="RefSeq" id="WP_237966360.1">
    <property type="nucleotide sequence ID" value="NZ_JAKNHQ010000002.1"/>
</dbReference>
<keyword evidence="5 7" id="KW-1133">Transmembrane helix</keyword>
<comment type="subcellular location">
    <subcellularLocation>
        <location evidence="1 7">Cell membrane</location>
        <topology evidence="1 7">Multi-pass membrane protein</topology>
    </subcellularLocation>
</comment>
<dbReference type="InterPro" id="IPR035906">
    <property type="entry name" value="MetI-like_sf"/>
</dbReference>
<dbReference type="Proteomes" id="UP001298681">
    <property type="component" value="Unassembled WGS sequence"/>
</dbReference>
<dbReference type="PROSITE" id="PS50928">
    <property type="entry name" value="ABC_TM1"/>
    <property type="match status" value="1"/>
</dbReference>
<dbReference type="EMBL" id="JAKNHQ010000002">
    <property type="protein sequence ID" value="MCG4609769.1"/>
    <property type="molecule type" value="Genomic_DNA"/>
</dbReference>
<evidence type="ECO:0000256" key="7">
    <source>
        <dbReference type="RuleBase" id="RU363032"/>
    </source>
</evidence>
<protein>
    <submittedName>
        <fullName evidence="9">ABC transporter permease subunit</fullName>
    </submittedName>
</protein>
<evidence type="ECO:0000256" key="4">
    <source>
        <dbReference type="ARBA" id="ARBA00022692"/>
    </source>
</evidence>
<gene>
    <name evidence="9" type="ORF">L0P57_02265</name>
</gene>
<keyword evidence="4 7" id="KW-0812">Transmembrane</keyword>
<dbReference type="CDD" id="cd06261">
    <property type="entry name" value="TM_PBP2"/>
    <property type="match status" value="1"/>
</dbReference>
<dbReference type="PANTHER" id="PTHR30151">
    <property type="entry name" value="ALKANE SULFONATE ABC TRANSPORTER-RELATED, MEMBRANE SUBUNIT"/>
    <property type="match status" value="1"/>
</dbReference>
<feature type="transmembrane region" description="Helical" evidence="7">
    <location>
        <begin position="105"/>
        <end position="127"/>
    </location>
</feature>
<comment type="similarity">
    <text evidence="7">Belongs to the binding-protein-dependent transport system permease family.</text>
</comment>
<evidence type="ECO:0000259" key="8">
    <source>
        <dbReference type="PROSITE" id="PS50928"/>
    </source>
</evidence>
<keyword evidence="3" id="KW-1003">Cell membrane</keyword>
<dbReference type="Pfam" id="PF00528">
    <property type="entry name" value="BPD_transp_1"/>
    <property type="match status" value="1"/>
</dbReference>
<feature type="transmembrane region" description="Helical" evidence="7">
    <location>
        <begin position="180"/>
        <end position="201"/>
    </location>
</feature>
<feature type="transmembrane region" description="Helical" evidence="7">
    <location>
        <begin position="133"/>
        <end position="151"/>
    </location>
</feature>